<dbReference type="SUPFAM" id="SSF51197">
    <property type="entry name" value="Clavaminate synthase-like"/>
    <property type="match status" value="1"/>
</dbReference>
<feature type="region of interest" description="Disordered" evidence="1">
    <location>
        <begin position="330"/>
        <end position="350"/>
    </location>
</feature>
<evidence type="ECO:0000259" key="2">
    <source>
        <dbReference type="PROSITE" id="PS51471"/>
    </source>
</evidence>
<reference evidence="3" key="1">
    <citation type="submission" date="2021-01" db="EMBL/GenBank/DDBJ databases">
        <authorList>
            <person name="Corre E."/>
            <person name="Pelletier E."/>
            <person name="Niang G."/>
            <person name="Scheremetjew M."/>
            <person name="Finn R."/>
            <person name="Kale V."/>
            <person name="Holt S."/>
            <person name="Cochrane G."/>
            <person name="Meng A."/>
            <person name="Brown T."/>
            <person name="Cohen L."/>
        </authorList>
    </citation>
    <scope>NUCLEOTIDE SEQUENCE</scope>
    <source>
        <strain evidence="3">CCMP1243</strain>
    </source>
</reference>
<dbReference type="PANTHER" id="PTHR31212:SF5">
    <property type="entry name" value="ISOCHORISMATASE FAMILY PROTEIN FAMILY (AFU_ORTHOLOGUE AFUA_3G14500)"/>
    <property type="match status" value="1"/>
</dbReference>
<evidence type="ECO:0000313" key="3">
    <source>
        <dbReference type="EMBL" id="CAD9691453.1"/>
    </source>
</evidence>
<proteinExistence type="predicted"/>
<dbReference type="Pfam" id="PF13532">
    <property type="entry name" value="2OG-FeII_Oxy_2"/>
    <property type="match status" value="1"/>
</dbReference>
<dbReference type="PROSITE" id="PS51471">
    <property type="entry name" value="FE2OG_OXY"/>
    <property type="match status" value="1"/>
</dbReference>
<protein>
    <recommendedName>
        <fullName evidence="2">Fe2OG dioxygenase domain-containing protein</fullName>
    </recommendedName>
</protein>
<dbReference type="EMBL" id="HBHJ01017796">
    <property type="protein sequence ID" value="CAD9691453.1"/>
    <property type="molecule type" value="Transcribed_RNA"/>
</dbReference>
<feature type="domain" description="Fe2OG dioxygenase" evidence="2">
    <location>
        <begin position="105"/>
        <end position="227"/>
    </location>
</feature>
<dbReference type="InterPro" id="IPR032854">
    <property type="entry name" value="ALKBH3"/>
</dbReference>
<dbReference type="GO" id="GO:0006307">
    <property type="term" value="P:DNA alkylation repair"/>
    <property type="evidence" value="ECO:0007669"/>
    <property type="project" value="InterPro"/>
</dbReference>
<feature type="region of interest" description="Disordered" evidence="1">
    <location>
        <begin position="1"/>
        <end position="20"/>
    </location>
</feature>
<accession>A0A7S2WK53</accession>
<name>A0A7S2WK53_9STRA</name>
<gene>
    <name evidence="3" type="ORF">RMAR1173_LOCUS11786</name>
</gene>
<dbReference type="GO" id="GO:0051213">
    <property type="term" value="F:dioxygenase activity"/>
    <property type="evidence" value="ECO:0007669"/>
    <property type="project" value="InterPro"/>
</dbReference>
<dbReference type="AlphaFoldDB" id="A0A7S2WK53"/>
<dbReference type="PANTHER" id="PTHR31212">
    <property type="entry name" value="ALPHA-KETOGLUTARATE-DEPENDENT DIOXYGENASE ALKB HOMOLOG 3"/>
    <property type="match status" value="1"/>
</dbReference>
<dbReference type="InterPro" id="IPR037151">
    <property type="entry name" value="AlkB-like_sf"/>
</dbReference>
<dbReference type="InterPro" id="IPR005123">
    <property type="entry name" value="Oxoglu/Fe-dep_dioxygenase_dom"/>
</dbReference>
<dbReference type="Gene3D" id="2.60.120.590">
    <property type="entry name" value="Alpha-ketoglutarate-dependent dioxygenase AlkB-like"/>
    <property type="match status" value="1"/>
</dbReference>
<dbReference type="InterPro" id="IPR027450">
    <property type="entry name" value="AlkB-like"/>
</dbReference>
<sequence length="350" mass="38744">MTDMEGGGDRDGLGSGDSWLKTNVMEDDGLFAKLRDEVQWSEMRHKGGAVPRLVCMQGTYDVDDHGSIVFEPVYRHPADEQPPMHAWTPTVDAIRLRVSETLGQPLNHAIIQWYRGGADFISEHSDKTLDIARGTVITNYSAGATRLLVLRDKKGLKEQRQAATCAPPGRNAQRVELPNNSLFVLGWDTNLRMTHEIRQDRRLDHDKREDEMAFDAQRISITFRHIATFQRHSDGKLFGQGAVHKTEVELDQSLQVPEAAHAAADPAEVTRETDDMIAMFGAENQDPHFDWDACYGRGFSVMNMKSASSTDAVPELAAGAIRAVATAAGAAEEAQEEKDEPRCASSEISD</sequence>
<organism evidence="3">
    <name type="scientific">Rhizochromulina marina</name>
    <dbReference type="NCBI Taxonomy" id="1034831"/>
    <lineage>
        <taxon>Eukaryota</taxon>
        <taxon>Sar</taxon>
        <taxon>Stramenopiles</taxon>
        <taxon>Ochrophyta</taxon>
        <taxon>Dictyochophyceae</taxon>
        <taxon>Rhizochromulinales</taxon>
        <taxon>Rhizochromulina</taxon>
    </lineage>
</organism>
<evidence type="ECO:0000256" key="1">
    <source>
        <dbReference type="SAM" id="MobiDB-lite"/>
    </source>
</evidence>